<keyword evidence="1" id="KW-0812">Transmembrane</keyword>
<evidence type="ECO:0000313" key="2">
    <source>
        <dbReference type="EMBL" id="GER94663.1"/>
    </source>
</evidence>
<gene>
    <name evidence="2" type="ORF">A45J_2427</name>
</gene>
<comment type="caution">
    <text evidence="2">The sequence shown here is derived from an EMBL/GenBank/DDBJ whole genome shotgun (WGS) entry which is preliminary data.</text>
</comment>
<dbReference type="AlphaFoldDB" id="A0A5J4L4N7"/>
<protein>
    <recommendedName>
        <fullName evidence="3">DUF2523 domain-containing protein</fullName>
    </recommendedName>
</protein>
<organism evidence="2">
    <name type="scientific">hot springs metagenome</name>
    <dbReference type="NCBI Taxonomy" id="433727"/>
    <lineage>
        <taxon>unclassified sequences</taxon>
        <taxon>metagenomes</taxon>
        <taxon>ecological metagenomes</taxon>
    </lineage>
</organism>
<keyword evidence="1" id="KW-1133">Transmembrane helix</keyword>
<proteinExistence type="predicted"/>
<feature type="transmembrane region" description="Helical" evidence="1">
    <location>
        <begin position="68"/>
        <end position="93"/>
    </location>
</feature>
<reference evidence="2" key="1">
    <citation type="submission" date="2019-10" db="EMBL/GenBank/DDBJ databases">
        <title>Metagenomic sequencing of thiosulfate-disproportionating enrichment culture.</title>
        <authorList>
            <person name="Umezawa K."/>
            <person name="Kojima H."/>
            <person name="Fukui M."/>
        </authorList>
    </citation>
    <scope>NUCLEOTIDE SEQUENCE</scope>
    <source>
        <strain evidence="2">45J</strain>
    </source>
</reference>
<accession>A0A5J4L4N7</accession>
<feature type="transmembrane region" description="Helical" evidence="1">
    <location>
        <begin position="14"/>
        <end position="33"/>
    </location>
</feature>
<dbReference type="EMBL" id="BLAB01000001">
    <property type="protein sequence ID" value="GER94663.1"/>
    <property type="molecule type" value="Genomic_DNA"/>
</dbReference>
<feature type="transmembrane region" description="Helical" evidence="1">
    <location>
        <begin position="40"/>
        <end position="62"/>
    </location>
</feature>
<name>A0A5J4L4N7_9ZZZZ</name>
<evidence type="ECO:0000256" key="1">
    <source>
        <dbReference type="SAM" id="Phobius"/>
    </source>
</evidence>
<sequence>MDWLQGIFQYIGKVWNWLYCFFPNFFGWLSDWLMDMLFEIMSVAISALGVIPLPDVLTSFQWPDAGPFGYALIDLGVPQGLAILSAAFMVRFLKGLIPLIRS</sequence>
<keyword evidence="1" id="KW-0472">Membrane</keyword>
<evidence type="ECO:0008006" key="3">
    <source>
        <dbReference type="Google" id="ProtNLM"/>
    </source>
</evidence>